<name>A0ABM1DRR4_PRICU</name>
<sequence length="301" mass="34799">MDINNLKEKLKKEVTGKDSDIQLLMDTLDDILQKEPGSSVHLSVEDDGKLSSLFIQLPFMKTALEKFPEVILLDATYRVNSSKMPLFTFIVEDGHGCSIPVAHFFVAGECCETLEHGFTALQKSVDKETLEKNHVFLVDKDFSEIALIKKFFPKSKIHLCLFHVMKTFKKETASFSKRTNKKSNEVFELLEKIVYSSTEALYNKYYEQLKGLATSQFLQYYTKNWHNCRHMWVSAWRKQCITMGNRTTNRLESFHQKLKATMKSSNSLAKCVEVLVRFSRQKELDSLLVALCHLILFHQGY</sequence>
<evidence type="ECO:0000259" key="2">
    <source>
        <dbReference type="Pfam" id="PF21056"/>
    </source>
</evidence>
<evidence type="ECO:0000313" key="4">
    <source>
        <dbReference type="RefSeq" id="XP_014662635.1"/>
    </source>
</evidence>
<protein>
    <submittedName>
        <fullName evidence="4">Uncharacterized protein C19orf68-like</fullName>
    </submittedName>
</protein>
<evidence type="ECO:0000313" key="3">
    <source>
        <dbReference type="Proteomes" id="UP000695022"/>
    </source>
</evidence>
<dbReference type="Proteomes" id="UP000695022">
    <property type="component" value="Unplaced"/>
</dbReference>
<dbReference type="GeneID" id="106805523"/>
<dbReference type="InterPro" id="IPR049218">
    <property type="entry name" value="DUF5575_C"/>
</dbReference>
<dbReference type="InterPro" id="IPR048324">
    <property type="entry name" value="ZSWIM1-3_RNaseH-like"/>
</dbReference>
<dbReference type="Pfam" id="PF21056">
    <property type="entry name" value="ZSWIM1-3_RNaseH-like"/>
    <property type="match status" value="1"/>
</dbReference>
<gene>
    <name evidence="4" type="primary">LOC106805523</name>
</gene>
<dbReference type="InterPro" id="IPR052579">
    <property type="entry name" value="Zinc_finger_SWIM"/>
</dbReference>
<keyword evidence="3" id="KW-1185">Reference proteome</keyword>
<organism evidence="3 4">
    <name type="scientific">Priapulus caudatus</name>
    <name type="common">Priapulid worm</name>
    <dbReference type="NCBI Taxonomy" id="37621"/>
    <lineage>
        <taxon>Eukaryota</taxon>
        <taxon>Metazoa</taxon>
        <taxon>Ecdysozoa</taxon>
        <taxon>Scalidophora</taxon>
        <taxon>Priapulida</taxon>
        <taxon>Priapulimorpha</taxon>
        <taxon>Priapulimorphida</taxon>
        <taxon>Priapulidae</taxon>
        <taxon>Priapulus</taxon>
    </lineage>
</organism>
<accession>A0ABM1DRR4</accession>
<proteinExistence type="predicted"/>
<dbReference type="PANTHER" id="PTHR31569">
    <property type="entry name" value="SWIM-TYPE DOMAIN-CONTAINING PROTEIN"/>
    <property type="match status" value="1"/>
</dbReference>
<feature type="domain" description="DUF5575" evidence="1">
    <location>
        <begin position="184"/>
        <end position="277"/>
    </location>
</feature>
<reference evidence="4" key="1">
    <citation type="submission" date="2025-08" db="UniProtKB">
        <authorList>
            <consortium name="RefSeq"/>
        </authorList>
    </citation>
    <scope>IDENTIFICATION</scope>
</reference>
<evidence type="ECO:0000259" key="1">
    <source>
        <dbReference type="Pfam" id="PF20784"/>
    </source>
</evidence>
<dbReference type="Pfam" id="PF20784">
    <property type="entry name" value="DUF5575_C"/>
    <property type="match status" value="1"/>
</dbReference>
<feature type="domain" description="ZSWIM1/3 RNaseH-like" evidence="2">
    <location>
        <begin position="30"/>
        <end position="157"/>
    </location>
</feature>
<dbReference type="RefSeq" id="XP_014662635.1">
    <property type="nucleotide sequence ID" value="XM_014807149.1"/>
</dbReference>
<dbReference type="PANTHER" id="PTHR31569:SF4">
    <property type="entry name" value="SWIM-TYPE DOMAIN-CONTAINING PROTEIN"/>
    <property type="match status" value="1"/>
</dbReference>